<feature type="domain" description="Histidine kinase" evidence="10">
    <location>
        <begin position="37"/>
        <end position="244"/>
    </location>
</feature>
<keyword evidence="6" id="KW-0808">Transferase</keyword>
<dbReference type="PANTHER" id="PTHR44936:SF9">
    <property type="entry name" value="SENSOR PROTEIN CREC"/>
    <property type="match status" value="1"/>
</dbReference>
<evidence type="ECO:0000256" key="6">
    <source>
        <dbReference type="ARBA" id="ARBA00022679"/>
    </source>
</evidence>
<sequence>MADHARDGVRSSDDPSPLSATAAWQAAQAWRRQFVADASHELRTPVAGLRVELEEALMHPEQTDFHELVIRALRSVDRLESIVDDLLALASVRSGRTEQYEDVDLSDLVRRVLQRRSDRLPVRPRLTPGVIVRVAPLQIVRVINGLLDNAQRHATHGVRVEVHHDGAHAELVVIDDGKGVEEADRERIFEQFRRTDSARGRDQGGAGLGLAIAREIAVAHRGGLEVRETARGGACFTLRLPSLT</sequence>
<evidence type="ECO:0000256" key="4">
    <source>
        <dbReference type="ARBA" id="ARBA00022475"/>
    </source>
</evidence>
<dbReference type="EC" id="2.7.13.3" evidence="3"/>
<keyword evidence="5" id="KW-0597">Phosphoprotein</keyword>
<gene>
    <name evidence="11" type="ORF">ACFQSB_12270</name>
</gene>
<dbReference type="SUPFAM" id="SSF47384">
    <property type="entry name" value="Homodimeric domain of signal transducing histidine kinase"/>
    <property type="match status" value="1"/>
</dbReference>
<keyword evidence="8" id="KW-0902">Two-component regulatory system</keyword>
<dbReference type="CDD" id="cd00082">
    <property type="entry name" value="HisKA"/>
    <property type="match status" value="1"/>
</dbReference>
<organism evidence="11 12">
    <name type="scientific">Sphaerisporangium rhizosphaerae</name>
    <dbReference type="NCBI Taxonomy" id="2269375"/>
    <lineage>
        <taxon>Bacteria</taxon>
        <taxon>Bacillati</taxon>
        <taxon>Actinomycetota</taxon>
        <taxon>Actinomycetes</taxon>
        <taxon>Streptosporangiales</taxon>
        <taxon>Streptosporangiaceae</taxon>
        <taxon>Sphaerisporangium</taxon>
    </lineage>
</organism>
<dbReference type="SMART" id="SM00388">
    <property type="entry name" value="HisKA"/>
    <property type="match status" value="1"/>
</dbReference>
<dbReference type="Gene3D" id="1.10.287.130">
    <property type="match status" value="1"/>
</dbReference>
<keyword evidence="12" id="KW-1185">Reference proteome</keyword>
<keyword evidence="4" id="KW-1003">Cell membrane</keyword>
<protein>
    <recommendedName>
        <fullName evidence="3">histidine kinase</fullName>
        <ecNumber evidence="3">2.7.13.3</ecNumber>
    </recommendedName>
</protein>
<dbReference type="Gene3D" id="3.30.565.10">
    <property type="entry name" value="Histidine kinase-like ATPase, C-terminal domain"/>
    <property type="match status" value="1"/>
</dbReference>
<dbReference type="RefSeq" id="WP_380826360.1">
    <property type="nucleotide sequence ID" value="NZ_JBHTCG010000006.1"/>
</dbReference>
<keyword evidence="9" id="KW-0843">Virulence</keyword>
<evidence type="ECO:0000256" key="9">
    <source>
        <dbReference type="ARBA" id="ARBA00023026"/>
    </source>
</evidence>
<dbReference type="PROSITE" id="PS50109">
    <property type="entry name" value="HIS_KIN"/>
    <property type="match status" value="1"/>
</dbReference>
<dbReference type="InterPro" id="IPR036890">
    <property type="entry name" value="HATPase_C_sf"/>
</dbReference>
<evidence type="ECO:0000256" key="3">
    <source>
        <dbReference type="ARBA" id="ARBA00012438"/>
    </source>
</evidence>
<comment type="catalytic activity">
    <reaction evidence="1">
        <text>ATP + protein L-histidine = ADP + protein N-phospho-L-histidine.</text>
        <dbReference type="EC" id="2.7.13.3"/>
    </reaction>
</comment>
<dbReference type="Proteomes" id="UP001596496">
    <property type="component" value="Unassembled WGS sequence"/>
</dbReference>
<evidence type="ECO:0000256" key="8">
    <source>
        <dbReference type="ARBA" id="ARBA00023012"/>
    </source>
</evidence>
<evidence type="ECO:0000313" key="11">
    <source>
        <dbReference type="EMBL" id="MFC7382986.1"/>
    </source>
</evidence>
<dbReference type="InterPro" id="IPR003661">
    <property type="entry name" value="HisK_dim/P_dom"/>
</dbReference>
<dbReference type="CDD" id="cd00075">
    <property type="entry name" value="HATPase"/>
    <property type="match status" value="1"/>
</dbReference>
<dbReference type="EMBL" id="JBHTCG010000006">
    <property type="protein sequence ID" value="MFC7382986.1"/>
    <property type="molecule type" value="Genomic_DNA"/>
</dbReference>
<keyword evidence="4" id="KW-0472">Membrane</keyword>
<comment type="subcellular location">
    <subcellularLocation>
        <location evidence="2">Cell membrane</location>
        <topology evidence="2">Multi-pass membrane protein</topology>
    </subcellularLocation>
</comment>
<name>A0ABW2P3A1_9ACTN</name>
<evidence type="ECO:0000256" key="1">
    <source>
        <dbReference type="ARBA" id="ARBA00000085"/>
    </source>
</evidence>
<dbReference type="InterPro" id="IPR050980">
    <property type="entry name" value="2C_sensor_his_kinase"/>
</dbReference>
<keyword evidence="7 11" id="KW-0418">Kinase</keyword>
<dbReference type="Pfam" id="PF02518">
    <property type="entry name" value="HATPase_c"/>
    <property type="match status" value="1"/>
</dbReference>
<evidence type="ECO:0000256" key="2">
    <source>
        <dbReference type="ARBA" id="ARBA00004651"/>
    </source>
</evidence>
<evidence type="ECO:0000259" key="10">
    <source>
        <dbReference type="PROSITE" id="PS50109"/>
    </source>
</evidence>
<dbReference type="PANTHER" id="PTHR44936">
    <property type="entry name" value="SENSOR PROTEIN CREC"/>
    <property type="match status" value="1"/>
</dbReference>
<evidence type="ECO:0000313" key="12">
    <source>
        <dbReference type="Proteomes" id="UP001596496"/>
    </source>
</evidence>
<dbReference type="Pfam" id="PF00512">
    <property type="entry name" value="HisKA"/>
    <property type="match status" value="1"/>
</dbReference>
<evidence type="ECO:0000256" key="7">
    <source>
        <dbReference type="ARBA" id="ARBA00022777"/>
    </source>
</evidence>
<comment type="caution">
    <text evidence="11">The sequence shown here is derived from an EMBL/GenBank/DDBJ whole genome shotgun (WGS) entry which is preliminary data.</text>
</comment>
<dbReference type="InterPro" id="IPR003594">
    <property type="entry name" value="HATPase_dom"/>
</dbReference>
<dbReference type="GO" id="GO:0016301">
    <property type="term" value="F:kinase activity"/>
    <property type="evidence" value="ECO:0007669"/>
    <property type="project" value="UniProtKB-KW"/>
</dbReference>
<dbReference type="PRINTS" id="PR00344">
    <property type="entry name" value="BCTRLSENSOR"/>
</dbReference>
<dbReference type="InterPro" id="IPR004358">
    <property type="entry name" value="Sig_transdc_His_kin-like_C"/>
</dbReference>
<proteinExistence type="predicted"/>
<dbReference type="InterPro" id="IPR036097">
    <property type="entry name" value="HisK_dim/P_sf"/>
</dbReference>
<reference evidence="12" key="1">
    <citation type="journal article" date="2019" name="Int. J. Syst. Evol. Microbiol.">
        <title>The Global Catalogue of Microorganisms (GCM) 10K type strain sequencing project: providing services to taxonomists for standard genome sequencing and annotation.</title>
        <authorList>
            <consortium name="The Broad Institute Genomics Platform"/>
            <consortium name="The Broad Institute Genome Sequencing Center for Infectious Disease"/>
            <person name="Wu L."/>
            <person name="Ma J."/>
        </authorList>
    </citation>
    <scope>NUCLEOTIDE SEQUENCE [LARGE SCALE GENOMIC DNA]</scope>
    <source>
        <strain evidence="12">CECT 7649</strain>
    </source>
</reference>
<dbReference type="SMART" id="SM00387">
    <property type="entry name" value="HATPase_c"/>
    <property type="match status" value="1"/>
</dbReference>
<dbReference type="SUPFAM" id="SSF55874">
    <property type="entry name" value="ATPase domain of HSP90 chaperone/DNA topoisomerase II/histidine kinase"/>
    <property type="match status" value="1"/>
</dbReference>
<accession>A0ABW2P3A1</accession>
<evidence type="ECO:0000256" key="5">
    <source>
        <dbReference type="ARBA" id="ARBA00022553"/>
    </source>
</evidence>
<dbReference type="InterPro" id="IPR005467">
    <property type="entry name" value="His_kinase_dom"/>
</dbReference>